<keyword evidence="1" id="KW-0436">Ligase</keyword>
<keyword evidence="4" id="KW-1185">Reference proteome</keyword>
<comment type="subcellular location">
    <subcellularLocation>
        <location evidence="1">Mitochondrion</location>
    </subcellularLocation>
</comment>
<dbReference type="GO" id="GO:0006450">
    <property type="term" value="P:regulation of translational fidelity"/>
    <property type="evidence" value="ECO:0007669"/>
    <property type="project" value="InterPro"/>
</dbReference>
<dbReference type="PANTHER" id="PTHR15004">
    <property type="entry name" value="GLUTAMYL-TRNA(GLN) AMIDOTRANSFERASE SUBUNIT C, MITOCHONDRIAL"/>
    <property type="match status" value="1"/>
</dbReference>
<name>A0AAV4A4L4_9GAST</name>
<sequence>MQRMFCKLLLPHCATKSQPVQTAHVFRALYSSKSKVPDKPMWDSINYDKLPKLPDTDLALVEQLERISLVEFNNEAGLVRLRDAVKLANQMHLVDTEGVEPLDTVLEDRECYLRRDEVTEGNCVDEVMSNASKVEEQYFVAPPGNIPMKKRDKDHLSRVLDSKADTDDVV</sequence>
<dbReference type="Proteomes" id="UP000735302">
    <property type="component" value="Unassembled WGS sequence"/>
</dbReference>
<comment type="catalytic activity">
    <reaction evidence="1">
        <text>L-glutamyl-tRNA(Gln) + L-glutamine + ATP + H2O = L-glutaminyl-tRNA(Gln) + L-glutamate + ADP + phosphate + H(+)</text>
        <dbReference type="Rhea" id="RHEA:17521"/>
        <dbReference type="Rhea" id="RHEA-COMP:9681"/>
        <dbReference type="Rhea" id="RHEA-COMP:9684"/>
        <dbReference type="ChEBI" id="CHEBI:15377"/>
        <dbReference type="ChEBI" id="CHEBI:15378"/>
        <dbReference type="ChEBI" id="CHEBI:29985"/>
        <dbReference type="ChEBI" id="CHEBI:30616"/>
        <dbReference type="ChEBI" id="CHEBI:43474"/>
        <dbReference type="ChEBI" id="CHEBI:58359"/>
        <dbReference type="ChEBI" id="CHEBI:78520"/>
        <dbReference type="ChEBI" id="CHEBI:78521"/>
        <dbReference type="ChEBI" id="CHEBI:456216"/>
    </reaction>
</comment>
<feature type="region of interest" description="Disordered" evidence="2">
    <location>
        <begin position="149"/>
        <end position="170"/>
    </location>
</feature>
<comment type="function">
    <text evidence="1">Allows the formation of correctly charged Gln-tRNA(Gln) through the transamidation of misacylated Glu-tRNA(Gln) in the mitochondria. The reaction takes place in the presence of glutamine and ATP through an activated gamma-phospho-Glu-tRNA(Gln).</text>
</comment>
<reference evidence="3 4" key="1">
    <citation type="journal article" date="2021" name="Elife">
        <title>Chloroplast acquisition without the gene transfer in kleptoplastic sea slugs, Plakobranchus ocellatus.</title>
        <authorList>
            <person name="Maeda T."/>
            <person name="Takahashi S."/>
            <person name="Yoshida T."/>
            <person name="Shimamura S."/>
            <person name="Takaki Y."/>
            <person name="Nagai Y."/>
            <person name="Toyoda A."/>
            <person name="Suzuki Y."/>
            <person name="Arimoto A."/>
            <person name="Ishii H."/>
            <person name="Satoh N."/>
            <person name="Nishiyama T."/>
            <person name="Hasebe M."/>
            <person name="Maruyama T."/>
            <person name="Minagawa J."/>
            <person name="Obokata J."/>
            <person name="Shigenobu S."/>
        </authorList>
    </citation>
    <scope>NUCLEOTIDE SEQUENCE [LARGE SCALE GENOMIC DNA]</scope>
</reference>
<dbReference type="InterPro" id="IPR003837">
    <property type="entry name" value="GatC"/>
</dbReference>
<gene>
    <name evidence="3" type="ORF">PoB_002765900</name>
</gene>
<proteinExistence type="inferred from homology"/>
<organism evidence="3 4">
    <name type="scientific">Plakobranchus ocellatus</name>
    <dbReference type="NCBI Taxonomy" id="259542"/>
    <lineage>
        <taxon>Eukaryota</taxon>
        <taxon>Metazoa</taxon>
        <taxon>Spiralia</taxon>
        <taxon>Lophotrochozoa</taxon>
        <taxon>Mollusca</taxon>
        <taxon>Gastropoda</taxon>
        <taxon>Heterobranchia</taxon>
        <taxon>Euthyneura</taxon>
        <taxon>Panpulmonata</taxon>
        <taxon>Sacoglossa</taxon>
        <taxon>Placobranchoidea</taxon>
        <taxon>Plakobranchidae</taxon>
        <taxon>Plakobranchus</taxon>
    </lineage>
</organism>
<dbReference type="GO" id="GO:0032543">
    <property type="term" value="P:mitochondrial translation"/>
    <property type="evidence" value="ECO:0007669"/>
    <property type="project" value="UniProtKB-UniRule"/>
</dbReference>
<dbReference type="GO" id="GO:0030956">
    <property type="term" value="C:glutamyl-tRNA(Gln) amidotransferase complex"/>
    <property type="evidence" value="ECO:0007669"/>
    <property type="project" value="UniProtKB-UniRule"/>
</dbReference>
<accession>A0AAV4A4L4</accession>
<dbReference type="PANTHER" id="PTHR15004:SF0">
    <property type="entry name" value="GLUTAMYL-TRNA(GLN) AMIDOTRANSFERASE SUBUNIT C, MITOCHONDRIAL"/>
    <property type="match status" value="1"/>
</dbReference>
<keyword evidence="1" id="KW-0547">Nucleotide-binding</keyword>
<dbReference type="EMBL" id="BLXT01003199">
    <property type="protein sequence ID" value="GFO01154.1"/>
    <property type="molecule type" value="Genomic_DNA"/>
</dbReference>
<evidence type="ECO:0000313" key="4">
    <source>
        <dbReference type="Proteomes" id="UP000735302"/>
    </source>
</evidence>
<dbReference type="GO" id="GO:0005524">
    <property type="term" value="F:ATP binding"/>
    <property type="evidence" value="ECO:0007669"/>
    <property type="project" value="UniProtKB-KW"/>
</dbReference>
<evidence type="ECO:0000256" key="1">
    <source>
        <dbReference type="HAMAP-Rule" id="MF_03149"/>
    </source>
</evidence>
<keyword evidence="1" id="KW-0067">ATP-binding</keyword>
<keyword evidence="1" id="KW-0496">Mitochondrion</keyword>
<dbReference type="SUPFAM" id="SSF141000">
    <property type="entry name" value="Glu-tRNAGln amidotransferase C subunit"/>
    <property type="match status" value="1"/>
</dbReference>
<evidence type="ECO:0000313" key="3">
    <source>
        <dbReference type="EMBL" id="GFO01154.1"/>
    </source>
</evidence>
<dbReference type="EC" id="6.3.5.-" evidence="1"/>
<dbReference type="NCBIfam" id="TIGR00135">
    <property type="entry name" value="gatC"/>
    <property type="match status" value="1"/>
</dbReference>
<comment type="subunit">
    <text evidence="1">Subunit of the heterotrimeric GatCAB amidotransferase (AdT) complex, composed of A, B and C subunits.</text>
</comment>
<dbReference type="AlphaFoldDB" id="A0AAV4A4L4"/>
<dbReference type="Pfam" id="PF02686">
    <property type="entry name" value="GatC"/>
    <property type="match status" value="1"/>
</dbReference>
<dbReference type="InterPro" id="IPR036113">
    <property type="entry name" value="Asp/Glu-ADT_sf_sub_c"/>
</dbReference>
<dbReference type="GO" id="GO:0070681">
    <property type="term" value="P:glutaminyl-tRNAGln biosynthesis via transamidation"/>
    <property type="evidence" value="ECO:0007669"/>
    <property type="project" value="UniProtKB-UniRule"/>
</dbReference>
<dbReference type="HAMAP" id="MF_00122">
    <property type="entry name" value="GatC"/>
    <property type="match status" value="1"/>
</dbReference>
<dbReference type="GO" id="GO:0005739">
    <property type="term" value="C:mitochondrion"/>
    <property type="evidence" value="ECO:0007669"/>
    <property type="project" value="UniProtKB-SubCell"/>
</dbReference>
<evidence type="ECO:0000256" key="2">
    <source>
        <dbReference type="SAM" id="MobiDB-lite"/>
    </source>
</evidence>
<comment type="caution">
    <text evidence="3">The sequence shown here is derived from an EMBL/GenBank/DDBJ whole genome shotgun (WGS) entry which is preliminary data.</text>
</comment>
<keyword evidence="1" id="KW-0648">Protein biosynthesis</keyword>
<protein>
    <recommendedName>
        <fullName evidence="1">Glutamyl-tRNA(Gln) amidotransferase subunit C, mitochondrial</fullName>
        <shortName evidence="1">Glu-AdT subunit C</shortName>
        <ecNumber evidence="1">6.3.5.-</ecNumber>
    </recommendedName>
</protein>
<dbReference type="GO" id="GO:0050567">
    <property type="term" value="F:glutaminyl-tRNA synthase (glutamine-hydrolyzing) activity"/>
    <property type="evidence" value="ECO:0007669"/>
    <property type="project" value="UniProtKB-UniRule"/>
</dbReference>
<comment type="similarity">
    <text evidence="1">Belongs to the GatC family.</text>
</comment>